<dbReference type="WBParaSite" id="SVE_0831400.1">
    <property type="protein sequence ID" value="SVE_0831400.1"/>
    <property type="gene ID" value="SVE_0831400"/>
</dbReference>
<reference evidence="2" key="1">
    <citation type="submission" date="2014-07" db="EMBL/GenBank/DDBJ databases">
        <authorList>
            <person name="Martin A.A"/>
            <person name="De Silva N."/>
        </authorList>
    </citation>
    <scope>NUCLEOTIDE SEQUENCE</scope>
</reference>
<reference evidence="3" key="2">
    <citation type="submission" date="2015-08" db="UniProtKB">
        <authorList>
            <consortium name="WormBaseParasite"/>
        </authorList>
    </citation>
    <scope>IDENTIFICATION</scope>
</reference>
<organism evidence="2 3">
    <name type="scientific">Strongyloides venezuelensis</name>
    <name type="common">Threadworm</name>
    <dbReference type="NCBI Taxonomy" id="75913"/>
    <lineage>
        <taxon>Eukaryota</taxon>
        <taxon>Metazoa</taxon>
        <taxon>Ecdysozoa</taxon>
        <taxon>Nematoda</taxon>
        <taxon>Chromadorea</taxon>
        <taxon>Rhabditida</taxon>
        <taxon>Tylenchina</taxon>
        <taxon>Panagrolaimomorpha</taxon>
        <taxon>Strongyloidoidea</taxon>
        <taxon>Strongyloididae</taxon>
        <taxon>Strongyloides</taxon>
    </lineage>
</organism>
<evidence type="ECO:0000313" key="3">
    <source>
        <dbReference type="WBParaSite" id="SVE_0831400.1"/>
    </source>
</evidence>
<proteinExistence type="predicted"/>
<accession>A0A0K0FHF1</accession>
<dbReference type="Proteomes" id="UP000035680">
    <property type="component" value="Unassembled WGS sequence"/>
</dbReference>
<protein>
    <submittedName>
        <fullName evidence="3">Astacin domain-containing protein</fullName>
    </submittedName>
</protein>
<dbReference type="InterPro" id="IPR024079">
    <property type="entry name" value="MetalloPept_cat_dom_sf"/>
</dbReference>
<evidence type="ECO:0000259" key="1">
    <source>
        <dbReference type="Pfam" id="PF01400"/>
    </source>
</evidence>
<dbReference type="GO" id="GO:0006508">
    <property type="term" value="P:proteolysis"/>
    <property type="evidence" value="ECO:0007669"/>
    <property type="project" value="InterPro"/>
</dbReference>
<name>A0A0K0FHF1_STRVS</name>
<dbReference type="GO" id="GO:0004222">
    <property type="term" value="F:metalloendopeptidase activity"/>
    <property type="evidence" value="ECO:0007669"/>
    <property type="project" value="InterPro"/>
</dbReference>
<dbReference type="AlphaFoldDB" id="A0A0K0FHF1"/>
<keyword evidence="2" id="KW-1185">Reference proteome</keyword>
<dbReference type="Gene3D" id="3.40.390.10">
    <property type="entry name" value="Collagenase (Catalytic Domain)"/>
    <property type="match status" value="1"/>
</dbReference>
<sequence length="144" mass="16642">MVEAKTTSKKASSKKLTELKTRLPHSIYYYVDNSTSYQNEIEYLISNIEAKVCIKFVKNKILINGRGINFLSTSNHSDIQLNNDPSKPTNIYLKVSDSNNKQLLPFFIGMALGMIPEITRYDRDKYVKVNLKNVKSSFMKFYKK</sequence>
<evidence type="ECO:0000313" key="2">
    <source>
        <dbReference type="Proteomes" id="UP000035680"/>
    </source>
</evidence>
<dbReference type="Pfam" id="PF01400">
    <property type="entry name" value="Astacin"/>
    <property type="match status" value="1"/>
</dbReference>
<feature type="domain" description="Peptidase M12A" evidence="1">
    <location>
        <begin position="26"/>
        <end position="141"/>
    </location>
</feature>
<dbReference type="InterPro" id="IPR001506">
    <property type="entry name" value="Peptidase_M12A"/>
</dbReference>